<comment type="caution">
    <text evidence="5">The sequence shown here is derived from an EMBL/GenBank/DDBJ whole genome shotgun (WGS) entry which is preliminary data.</text>
</comment>
<dbReference type="PANTHER" id="PTHR13091">
    <property type="entry name" value="AMPLIFIED IN BREAST CANCER 2-RELATED"/>
    <property type="match status" value="1"/>
</dbReference>
<name>A0AAW2UKJ1_SESRA</name>
<feature type="region of interest" description="Disordered" evidence="4">
    <location>
        <begin position="1"/>
        <end position="40"/>
    </location>
</feature>
<accession>A0AAW2UKJ1</accession>
<evidence type="ECO:0000256" key="2">
    <source>
        <dbReference type="ARBA" id="ARBA00023161"/>
    </source>
</evidence>
<reference evidence="5" key="1">
    <citation type="submission" date="2020-06" db="EMBL/GenBank/DDBJ databases">
        <authorList>
            <person name="Li T."/>
            <person name="Hu X."/>
            <person name="Zhang T."/>
            <person name="Song X."/>
            <person name="Zhang H."/>
            <person name="Dai N."/>
            <person name="Sheng W."/>
            <person name="Hou X."/>
            <person name="Wei L."/>
        </authorList>
    </citation>
    <scope>NUCLEOTIDE SEQUENCE</scope>
    <source>
        <strain evidence="5">G02</strain>
        <tissue evidence="5">Leaf</tissue>
    </source>
</reference>
<dbReference type="EMBL" id="JACGWJ010000005">
    <property type="protein sequence ID" value="KAL0417666.1"/>
    <property type="molecule type" value="Genomic_DNA"/>
</dbReference>
<evidence type="ECO:0000256" key="4">
    <source>
        <dbReference type="SAM" id="MobiDB-lite"/>
    </source>
</evidence>
<feature type="compositionally biased region" description="Pro residues" evidence="4">
    <location>
        <begin position="13"/>
        <end position="39"/>
    </location>
</feature>
<evidence type="ECO:0000256" key="3">
    <source>
        <dbReference type="ARBA" id="ARBA00029509"/>
    </source>
</evidence>
<protein>
    <recommendedName>
        <fullName evidence="3">Nonsense-mediated mRNA decay factor SMG8</fullName>
    </recommendedName>
</protein>
<evidence type="ECO:0000256" key="1">
    <source>
        <dbReference type="ARBA" id="ARBA00006443"/>
    </source>
</evidence>
<dbReference type="AlphaFoldDB" id="A0AAW2UKJ1"/>
<sequence length="227" mass="25676">MEPNSHSIRVLVRPPPAPTHPLPPQPPPPPPSPPDPSLPPKNGVVVVGFIGRRHHDVSHLINKIIDSKIFGSGSLDTPFRFEPDKINPETRKWFESRKLSFYHDEEQRILYLQFSSVRCPATEEGLPETRFESVMEEQEFGDLQGLLFMFSGFKRMNYNVAWVSSFVGKEIKGSTEFSNLEIGGSHLICLSVTEMKPCLDVSLSKDFKMLLGKFEFFVRISNEACTS</sequence>
<gene>
    <name evidence="5" type="ORF">Sradi_1180100</name>
</gene>
<dbReference type="GO" id="GO:0000184">
    <property type="term" value="P:nuclear-transcribed mRNA catabolic process, nonsense-mediated decay"/>
    <property type="evidence" value="ECO:0007669"/>
    <property type="project" value="UniProtKB-KW"/>
</dbReference>
<dbReference type="InterPro" id="IPR019354">
    <property type="entry name" value="SMG8-like"/>
</dbReference>
<proteinExistence type="inferred from homology"/>
<organism evidence="5">
    <name type="scientific">Sesamum radiatum</name>
    <name type="common">Black benniseed</name>
    <dbReference type="NCBI Taxonomy" id="300843"/>
    <lineage>
        <taxon>Eukaryota</taxon>
        <taxon>Viridiplantae</taxon>
        <taxon>Streptophyta</taxon>
        <taxon>Embryophyta</taxon>
        <taxon>Tracheophyta</taxon>
        <taxon>Spermatophyta</taxon>
        <taxon>Magnoliopsida</taxon>
        <taxon>eudicotyledons</taxon>
        <taxon>Gunneridae</taxon>
        <taxon>Pentapetalae</taxon>
        <taxon>asterids</taxon>
        <taxon>lamiids</taxon>
        <taxon>Lamiales</taxon>
        <taxon>Pedaliaceae</taxon>
        <taxon>Sesamum</taxon>
    </lineage>
</organism>
<comment type="similarity">
    <text evidence="1">Belongs to the SMG8 family.</text>
</comment>
<reference evidence="5" key="2">
    <citation type="journal article" date="2024" name="Plant">
        <title>Genomic evolution and insights into agronomic trait innovations of Sesamum species.</title>
        <authorList>
            <person name="Miao H."/>
            <person name="Wang L."/>
            <person name="Qu L."/>
            <person name="Liu H."/>
            <person name="Sun Y."/>
            <person name="Le M."/>
            <person name="Wang Q."/>
            <person name="Wei S."/>
            <person name="Zheng Y."/>
            <person name="Lin W."/>
            <person name="Duan Y."/>
            <person name="Cao H."/>
            <person name="Xiong S."/>
            <person name="Wang X."/>
            <person name="Wei L."/>
            <person name="Li C."/>
            <person name="Ma Q."/>
            <person name="Ju M."/>
            <person name="Zhao R."/>
            <person name="Li G."/>
            <person name="Mu C."/>
            <person name="Tian Q."/>
            <person name="Mei H."/>
            <person name="Zhang T."/>
            <person name="Gao T."/>
            <person name="Zhang H."/>
        </authorList>
    </citation>
    <scope>NUCLEOTIDE SEQUENCE</scope>
    <source>
        <strain evidence="5">G02</strain>
    </source>
</reference>
<keyword evidence="2" id="KW-0866">Nonsense-mediated mRNA decay</keyword>
<dbReference type="PANTHER" id="PTHR13091:SF0">
    <property type="entry name" value="NONSENSE-MEDIATED MRNA DECAY FACTOR SMG8"/>
    <property type="match status" value="1"/>
</dbReference>
<evidence type="ECO:0000313" key="5">
    <source>
        <dbReference type="EMBL" id="KAL0417666.1"/>
    </source>
</evidence>